<reference evidence="1" key="1">
    <citation type="submission" date="2020-01" db="EMBL/GenBank/DDBJ databases">
        <title>Genome sequence of Kobresia littledalei, the first chromosome-level genome in the family Cyperaceae.</title>
        <authorList>
            <person name="Qu G."/>
        </authorList>
    </citation>
    <scope>NUCLEOTIDE SEQUENCE</scope>
    <source>
        <strain evidence="1">C.B.Clarke</strain>
        <tissue evidence="1">Leaf</tissue>
    </source>
</reference>
<gene>
    <name evidence="1" type="ORF">FCM35_KLT17898</name>
</gene>
<name>A0A833RK37_9POAL</name>
<sequence>MATASSYGFLTTNNRSFPWQIISMKSRLFTPPTTARASFKTVAAGCKTCRGKGAIECPGCKGTGRNKKNGNMFERWK</sequence>
<proteinExistence type="predicted"/>
<organism evidence="1 2">
    <name type="scientific">Carex littledalei</name>
    <dbReference type="NCBI Taxonomy" id="544730"/>
    <lineage>
        <taxon>Eukaryota</taxon>
        <taxon>Viridiplantae</taxon>
        <taxon>Streptophyta</taxon>
        <taxon>Embryophyta</taxon>
        <taxon>Tracheophyta</taxon>
        <taxon>Spermatophyta</taxon>
        <taxon>Magnoliopsida</taxon>
        <taxon>Liliopsida</taxon>
        <taxon>Poales</taxon>
        <taxon>Cyperaceae</taxon>
        <taxon>Cyperoideae</taxon>
        <taxon>Cariceae</taxon>
        <taxon>Carex</taxon>
        <taxon>Carex subgen. Euthyceras</taxon>
    </lineage>
</organism>
<accession>A0A833RK37</accession>
<comment type="caution">
    <text evidence="1">The sequence shown here is derived from an EMBL/GenBank/DDBJ whole genome shotgun (WGS) entry which is preliminary data.</text>
</comment>
<dbReference type="OrthoDB" id="2016681at2759"/>
<dbReference type="Proteomes" id="UP000623129">
    <property type="component" value="Unassembled WGS sequence"/>
</dbReference>
<evidence type="ECO:0000313" key="2">
    <source>
        <dbReference type="Proteomes" id="UP000623129"/>
    </source>
</evidence>
<keyword evidence="2" id="KW-1185">Reference proteome</keyword>
<evidence type="ECO:0000313" key="1">
    <source>
        <dbReference type="EMBL" id="KAF3337311.1"/>
    </source>
</evidence>
<dbReference type="Gene3D" id="1.20.1580.10">
    <property type="entry name" value="ABC transporter ATPase like domain"/>
    <property type="match status" value="1"/>
</dbReference>
<dbReference type="AlphaFoldDB" id="A0A833RK37"/>
<protein>
    <submittedName>
        <fullName evidence="1">Protein SSUH2</fullName>
    </submittedName>
</protein>
<dbReference type="EMBL" id="SWLB01000006">
    <property type="protein sequence ID" value="KAF3337311.1"/>
    <property type="molecule type" value="Genomic_DNA"/>
</dbReference>